<dbReference type="InterPro" id="IPR000361">
    <property type="entry name" value="ATAP_core_dom"/>
</dbReference>
<evidence type="ECO:0000313" key="12">
    <source>
        <dbReference type="Proteomes" id="UP001209878"/>
    </source>
</evidence>
<comment type="subcellular location">
    <subcellularLocation>
        <location evidence="1">Mitochondrion</location>
    </subcellularLocation>
</comment>
<comment type="subunit">
    <text evidence="9">Heterotetramer; forms a dimer of dimers with IBA57. Interacts with [2Fe-2S]-ISCA2 forming the heterodimer [2Fe- 2S]-ISCA2-IBA57 complex; [2Fe-2S] cluster binding is absolutely required to promote the complex formation.</text>
</comment>
<keyword evidence="5" id="KW-0496">Mitochondrion</keyword>
<dbReference type="NCBIfam" id="TIGR00049">
    <property type="entry name" value="iron-sulfur cluster assembly accessory protein"/>
    <property type="match status" value="1"/>
</dbReference>
<dbReference type="PANTHER" id="PTHR43011">
    <property type="entry name" value="IRON-SULFUR CLUSTER ASSEMBLY 2 HOMOLOG, MITOCHONDRIAL"/>
    <property type="match status" value="1"/>
</dbReference>
<reference evidence="11" key="1">
    <citation type="journal article" date="2023" name="Mol. Biol. Evol.">
        <title>Third-Generation Sequencing Reveals the Adaptive Role of the Epigenome in Three Deep-Sea Polychaetes.</title>
        <authorList>
            <person name="Perez M."/>
            <person name="Aroh O."/>
            <person name="Sun Y."/>
            <person name="Lan Y."/>
            <person name="Juniper S.K."/>
            <person name="Young C.R."/>
            <person name="Angers B."/>
            <person name="Qian P.Y."/>
        </authorList>
    </citation>
    <scope>NUCLEOTIDE SEQUENCE</scope>
    <source>
        <strain evidence="11">R07B-5</strain>
    </source>
</reference>
<comment type="similarity">
    <text evidence="2">Belongs to the HesB/IscA family.</text>
</comment>
<keyword evidence="12" id="KW-1185">Reference proteome</keyword>
<comment type="function">
    <text evidence="6">Involved in the maturation of mitochondrial 4Fe-4S proteins functioning late in the iron-sulfur cluster assembly pathway. May be involved in the binding of an intermediate of Fe/S cluster assembly.</text>
</comment>
<name>A0AAD9PD79_RIDPI</name>
<dbReference type="Pfam" id="PF01521">
    <property type="entry name" value="Fe-S_biosyn"/>
    <property type="match status" value="1"/>
</dbReference>
<sequence length="166" mass="18460">MATLLKSLRVLRSKTFLVTDLRIHELRWSYARVAAARRLSSTTSVQQKLADDDTHATGHSELQMSDGCIKQLKKIADTSLLRIIVEGGGCSGFQYKFNLDATINEDDRVFEKDGAKIVVDKDSLEFIKGATIDYHEELIRCAFRVLDNPKAETGCSCGASFSVKLD</sequence>
<feature type="domain" description="Core" evidence="10">
    <location>
        <begin position="61"/>
        <end position="158"/>
    </location>
</feature>
<evidence type="ECO:0000256" key="9">
    <source>
        <dbReference type="ARBA" id="ARBA00093471"/>
    </source>
</evidence>
<dbReference type="EMBL" id="JAODUO010000030">
    <property type="protein sequence ID" value="KAK2192437.1"/>
    <property type="molecule type" value="Genomic_DNA"/>
</dbReference>
<keyword evidence="3" id="KW-0479">Metal-binding</keyword>
<evidence type="ECO:0000256" key="5">
    <source>
        <dbReference type="ARBA" id="ARBA00023128"/>
    </source>
</evidence>
<dbReference type="FunFam" id="2.60.300.12:FF:000006">
    <property type="entry name" value="Iron-sulfur cluster assembly 2 mitochondrial"/>
    <property type="match status" value="1"/>
</dbReference>
<dbReference type="PANTHER" id="PTHR43011:SF1">
    <property type="entry name" value="IRON-SULFUR CLUSTER ASSEMBLY 2 HOMOLOG, MITOCHONDRIAL"/>
    <property type="match status" value="1"/>
</dbReference>
<dbReference type="GO" id="GO:0016226">
    <property type="term" value="P:iron-sulfur cluster assembly"/>
    <property type="evidence" value="ECO:0007669"/>
    <property type="project" value="InterPro"/>
</dbReference>
<evidence type="ECO:0000256" key="3">
    <source>
        <dbReference type="ARBA" id="ARBA00022723"/>
    </source>
</evidence>
<protein>
    <recommendedName>
        <fullName evidence="7">Iron-sulfur cluster assembly 2 homolog, mitochondrial</fullName>
    </recommendedName>
    <alternativeName>
        <fullName evidence="8">HESB-like domain-containing protein 1</fullName>
    </alternativeName>
</protein>
<evidence type="ECO:0000256" key="7">
    <source>
        <dbReference type="ARBA" id="ARBA00073313"/>
    </source>
</evidence>
<evidence type="ECO:0000256" key="8">
    <source>
        <dbReference type="ARBA" id="ARBA00077082"/>
    </source>
</evidence>
<comment type="caution">
    <text evidence="11">The sequence shown here is derived from an EMBL/GenBank/DDBJ whole genome shotgun (WGS) entry which is preliminary data.</text>
</comment>
<dbReference type="GO" id="GO:0051537">
    <property type="term" value="F:2 iron, 2 sulfur cluster binding"/>
    <property type="evidence" value="ECO:0007669"/>
    <property type="project" value="TreeGrafter"/>
</dbReference>
<keyword evidence="4" id="KW-0408">Iron</keyword>
<evidence type="ECO:0000256" key="1">
    <source>
        <dbReference type="ARBA" id="ARBA00004173"/>
    </source>
</evidence>
<dbReference type="Gene3D" id="2.60.300.12">
    <property type="entry name" value="HesB-like domain"/>
    <property type="match status" value="1"/>
</dbReference>
<dbReference type="AlphaFoldDB" id="A0AAD9PD79"/>
<accession>A0AAD9PD79</accession>
<evidence type="ECO:0000313" key="11">
    <source>
        <dbReference type="EMBL" id="KAK2192437.1"/>
    </source>
</evidence>
<dbReference type="InterPro" id="IPR016092">
    <property type="entry name" value="ATAP"/>
</dbReference>
<evidence type="ECO:0000256" key="2">
    <source>
        <dbReference type="ARBA" id="ARBA00006718"/>
    </source>
</evidence>
<evidence type="ECO:0000259" key="10">
    <source>
        <dbReference type="Pfam" id="PF01521"/>
    </source>
</evidence>
<evidence type="ECO:0000256" key="6">
    <source>
        <dbReference type="ARBA" id="ARBA00057540"/>
    </source>
</evidence>
<gene>
    <name evidence="11" type="ORF">NP493_31g02041</name>
</gene>
<dbReference type="GO" id="GO:0051539">
    <property type="term" value="F:4 iron, 4 sulfur cluster binding"/>
    <property type="evidence" value="ECO:0007669"/>
    <property type="project" value="TreeGrafter"/>
</dbReference>
<evidence type="ECO:0000256" key="4">
    <source>
        <dbReference type="ARBA" id="ARBA00023004"/>
    </source>
</evidence>
<organism evidence="11 12">
    <name type="scientific">Ridgeia piscesae</name>
    <name type="common">Tubeworm</name>
    <dbReference type="NCBI Taxonomy" id="27915"/>
    <lineage>
        <taxon>Eukaryota</taxon>
        <taxon>Metazoa</taxon>
        <taxon>Spiralia</taxon>
        <taxon>Lophotrochozoa</taxon>
        <taxon>Annelida</taxon>
        <taxon>Polychaeta</taxon>
        <taxon>Sedentaria</taxon>
        <taxon>Canalipalpata</taxon>
        <taxon>Sabellida</taxon>
        <taxon>Siboglinidae</taxon>
        <taxon>Ridgeia</taxon>
    </lineage>
</organism>
<dbReference type="GO" id="GO:0120510">
    <property type="term" value="C:mitochondrial [4Fe-4S] assembly complex"/>
    <property type="evidence" value="ECO:0007669"/>
    <property type="project" value="UniProtKB-ARBA"/>
</dbReference>
<dbReference type="GO" id="GO:0005506">
    <property type="term" value="F:iron ion binding"/>
    <property type="evidence" value="ECO:0007669"/>
    <property type="project" value="TreeGrafter"/>
</dbReference>
<dbReference type="InterPro" id="IPR035903">
    <property type="entry name" value="HesB-like_dom_sf"/>
</dbReference>
<proteinExistence type="inferred from homology"/>
<dbReference type="SUPFAM" id="SSF89360">
    <property type="entry name" value="HesB-like domain"/>
    <property type="match status" value="1"/>
</dbReference>
<dbReference type="Proteomes" id="UP001209878">
    <property type="component" value="Unassembled WGS sequence"/>
</dbReference>